<evidence type="ECO:0000313" key="1">
    <source>
        <dbReference type="EMBL" id="VWC97569.1"/>
    </source>
</evidence>
<accession>A0A6P2W1I8</accession>
<name>A0A6P2W1I8_BURL3</name>
<organism evidence="1 2">
    <name type="scientific">Burkholderia lata (strain ATCC 17760 / DSM 23089 / LMG 22485 / NCIMB 9086 / R18194 / 383)</name>
    <dbReference type="NCBI Taxonomy" id="482957"/>
    <lineage>
        <taxon>Bacteria</taxon>
        <taxon>Pseudomonadati</taxon>
        <taxon>Pseudomonadota</taxon>
        <taxon>Betaproteobacteria</taxon>
        <taxon>Burkholderiales</taxon>
        <taxon>Burkholderiaceae</taxon>
        <taxon>Burkholderia</taxon>
        <taxon>Burkholderia cepacia complex</taxon>
    </lineage>
</organism>
<reference evidence="1 2" key="1">
    <citation type="submission" date="2019-09" db="EMBL/GenBank/DDBJ databases">
        <authorList>
            <person name="Depoorter E."/>
        </authorList>
    </citation>
    <scope>NUCLEOTIDE SEQUENCE [LARGE SCALE GENOMIC DNA]</scope>
    <source>
        <strain evidence="1">R-39750</strain>
    </source>
</reference>
<gene>
    <name evidence="1" type="ORF">BLA39750_02323</name>
</gene>
<sequence length="60" mass="7019">MWDDLWFWGFMTQQGVKGGLRRLGWNESKYWAIAHATKEAKPSKDIEKYALRFLTLVTAA</sequence>
<proteinExistence type="predicted"/>
<dbReference type="RefSeq" id="WP_175012296.1">
    <property type="nucleotide sequence ID" value="NZ_CABVQN010000009.1"/>
</dbReference>
<protein>
    <submittedName>
        <fullName evidence="1">Uncharacterized protein</fullName>
    </submittedName>
</protein>
<dbReference type="AlphaFoldDB" id="A0A6P2W1I8"/>
<dbReference type="EMBL" id="CABVQN010000009">
    <property type="protein sequence ID" value="VWC97569.1"/>
    <property type="molecule type" value="Genomic_DNA"/>
</dbReference>
<dbReference type="Proteomes" id="UP000494110">
    <property type="component" value="Unassembled WGS sequence"/>
</dbReference>
<evidence type="ECO:0000313" key="2">
    <source>
        <dbReference type="Proteomes" id="UP000494110"/>
    </source>
</evidence>